<organism evidence="3 4">
    <name type="scientific">Rhodosalinus halophilus</name>
    <dbReference type="NCBI Taxonomy" id="2259333"/>
    <lineage>
        <taxon>Bacteria</taxon>
        <taxon>Pseudomonadati</taxon>
        <taxon>Pseudomonadota</taxon>
        <taxon>Alphaproteobacteria</taxon>
        <taxon>Rhodobacterales</taxon>
        <taxon>Paracoccaceae</taxon>
        <taxon>Rhodosalinus</taxon>
    </lineage>
</organism>
<sequence length="131" mass="14108">MQFRRALFGAAFGLAGAAAADPVLGTWQTEVDDGGCAHVEMRRCGEAVCGVVTRTFDAEGEYLSETLGEMLVRGMVSQGGGRYEGRVWHPANDRVYPGRTERSGDRLRLKGCVAGGLVCASQTWARVRRAV</sequence>
<evidence type="ECO:0000313" key="3">
    <source>
        <dbReference type="EMBL" id="RBI86171.1"/>
    </source>
</evidence>
<accession>A0A365UB66</accession>
<dbReference type="EMBL" id="QNTQ01000005">
    <property type="protein sequence ID" value="RBI86171.1"/>
    <property type="molecule type" value="Genomic_DNA"/>
</dbReference>
<feature type="chain" id="PRO_5016610982" evidence="1">
    <location>
        <begin position="21"/>
        <end position="131"/>
    </location>
</feature>
<evidence type="ECO:0000256" key="1">
    <source>
        <dbReference type="SAM" id="SignalP"/>
    </source>
</evidence>
<reference evidence="3 4" key="1">
    <citation type="submission" date="2018-07" db="EMBL/GenBank/DDBJ databases">
        <title>Rhodosalinus sp. strain E84T genomic sequence and assembly.</title>
        <authorList>
            <person name="Liu Z.-W."/>
            <person name="Lu D.-C."/>
        </authorList>
    </citation>
    <scope>NUCLEOTIDE SEQUENCE [LARGE SCALE GENOMIC DNA]</scope>
    <source>
        <strain evidence="3 4">E84</strain>
    </source>
</reference>
<feature type="signal peptide" evidence="1">
    <location>
        <begin position="1"/>
        <end position="20"/>
    </location>
</feature>
<proteinExistence type="predicted"/>
<dbReference type="Pfam" id="PF09917">
    <property type="entry name" value="DUF2147"/>
    <property type="match status" value="1"/>
</dbReference>
<dbReference type="PANTHER" id="PTHR36919:SF2">
    <property type="entry name" value="BLL6627 PROTEIN"/>
    <property type="match status" value="1"/>
</dbReference>
<keyword evidence="4" id="KW-1185">Reference proteome</keyword>
<feature type="domain" description="DUF2147" evidence="2">
    <location>
        <begin position="25"/>
        <end position="126"/>
    </location>
</feature>
<name>A0A365UB66_9RHOB</name>
<dbReference type="PANTHER" id="PTHR36919">
    <property type="entry name" value="BLR1215 PROTEIN"/>
    <property type="match status" value="1"/>
</dbReference>
<dbReference type="AlphaFoldDB" id="A0A365UB66"/>
<evidence type="ECO:0000259" key="2">
    <source>
        <dbReference type="Pfam" id="PF09917"/>
    </source>
</evidence>
<gene>
    <name evidence="3" type="ORF">DRV85_05285</name>
</gene>
<dbReference type="RefSeq" id="WP_113288408.1">
    <property type="nucleotide sequence ID" value="NZ_QNTQ01000005.1"/>
</dbReference>
<dbReference type="Gene3D" id="2.40.128.520">
    <property type="match status" value="1"/>
</dbReference>
<protein>
    <submittedName>
        <fullName evidence="3">DUF2147 domain-containing protein</fullName>
    </submittedName>
</protein>
<dbReference type="OrthoDB" id="9811671at2"/>
<evidence type="ECO:0000313" key="4">
    <source>
        <dbReference type="Proteomes" id="UP000253370"/>
    </source>
</evidence>
<dbReference type="InterPro" id="IPR019223">
    <property type="entry name" value="DUF2147"/>
</dbReference>
<keyword evidence="1" id="KW-0732">Signal</keyword>
<comment type="caution">
    <text evidence="3">The sequence shown here is derived from an EMBL/GenBank/DDBJ whole genome shotgun (WGS) entry which is preliminary data.</text>
</comment>
<dbReference type="Proteomes" id="UP000253370">
    <property type="component" value="Unassembled WGS sequence"/>
</dbReference>